<name>A0A0B2PA03_GLYSO</name>
<feature type="transmembrane region" description="Helical" evidence="1">
    <location>
        <begin position="6"/>
        <end position="22"/>
    </location>
</feature>
<accession>A0A0B2PA03</accession>
<dbReference type="AlphaFoldDB" id="A0A0B2PA03"/>
<reference evidence="2" key="1">
    <citation type="submission" date="2014-07" db="EMBL/GenBank/DDBJ databases">
        <title>Identification of a novel salt tolerance gene in wild soybean by whole-genome sequencing.</title>
        <authorList>
            <person name="Lam H.-M."/>
            <person name="Qi X."/>
            <person name="Li M.-W."/>
            <person name="Liu X."/>
            <person name="Xie M."/>
            <person name="Ni M."/>
            <person name="Xu X."/>
        </authorList>
    </citation>
    <scope>NUCLEOTIDE SEQUENCE [LARGE SCALE GENOMIC DNA]</scope>
    <source>
        <tissue evidence="2">Root</tissue>
    </source>
</reference>
<keyword evidence="1" id="KW-0472">Membrane</keyword>
<proteinExistence type="predicted"/>
<protein>
    <submittedName>
        <fullName evidence="2">Uncharacterized protein</fullName>
    </submittedName>
</protein>
<feature type="transmembrane region" description="Helical" evidence="1">
    <location>
        <begin position="79"/>
        <end position="100"/>
    </location>
</feature>
<feature type="transmembrane region" description="Helical" evidence="1">
    <location>
        <begin position="29"/>
        <end position="59"/>
    </location>
</feature>
<evidence type="ECO:0000256" key="1">
    <source>
        <dbReference type="SAM" id="Phobius"/>
    </source>
</evidence>
<keyword evidence="1" id="KW-1133">Transmembrane helix</keyword>
<sequence length="114" mass="12948">MMENLIYFSLISLCYCLLFYIHKSGTGSLFITILLLLVLLYVIFNVFSSYFCCGCIVIVPSVYQMWIRIIPCEMGNNNILLPEVISGILFSVGFIVFNLYSQFINISIPSVFSA</sequence>
<gene>
    <name evidence="2" type="ORF">glysoja_038031</name>
</gene>
<evidence type="ECO:0000313" key="2">
    <source>
        <dbReference type="EMBL" id="KHN04389.1"/>
    </source>
</evidence>
<organism evidence="2">
    <name type="scientific">Glycine soja</name>
    <name type="common">Wild soybean</name>
    <dbReference type="NCBI Taxonomy" id="3848"/>
    <lineage>
        <taxon>Eukaryota</taxon>
        <taxon>Viridiplantae</taxon>
        <taxon>Streptophyta</taxon>
        <taxon>Embryophyta</taxon>
        <taxon>Tracheophyta</taxon>
        <taxon>Spermatophyta</taxon>
        <taxon>Magnoliopsida</taxon>
        <taxon>eudicotyledons</taxon>
        <taxon>Gunneridae</taxon>
        <taxon>Pentapetalae</taxon>
        <taxon>rosids</taxon>
        <taxon>fabids</taxon>
        <taxon>Fabales</taxon>
        <taxon>Fabaceae</taxon>
        <taxon>Papilionoideae</taxon>
        <taxon>50 kb inversion clade</taxon>
        <taxon>NPAAA clade</taxon>
        <taxon>indigoferoid/millettioid clade</taxon>
        <taxon>Phaseoleae</taxon>
        <taxon>Glycine</taxon>
        <taxon>Glycine subgen. Soja</taxon>
    </lineage>
</organism>
<keyword evidence="1" id="KW-0812">Transmembrane</keyword>
<dbReference type="Proteomes" id="UP000053555">
    <property type="component" value="Unassembled WGS sequence"/>
</dbReference>
<dbReference type="EMBL" id="KN669280">
    <property type="protein sequence ID" value="KHN04389.1"/>
    <property type="molecule type" value="Genomic_DNA"/>
</dbReference>